<evidence type="ECO:0000256" key="2">
    <source>
        <dbReference type="ARBA" id="ARBA00022741"/>
    </source>
</evidence>
<keyword evidence="6" id="KW-1133">Transmembrane helix</keyword>
<dbReference type="Gene3D" id="3.40.50.10420">
    <property type="entry name" value="NagB/RpiA/CoA transferase-like"/>
    <property type="match status" value="1"/>
</dbReference>
<dbReference type="InterPro" id="IPR024185">
    <property type="entry name" value="FTHF_cligase-like_sf"/>
</dbReference>
<feature type="region of interest" description="Disordered" evidence="5">
    <location>
        <begin position="1"/>
        <end position="25"/>
    </location>
</feature>
<keyword evidence="2 4" id="KW-0547">Nucleotide-binding</keyword>
<dbReference type="InterPro" id="IPR002698">
    <property type="entry name" value="FTHF_cligase"/>
</dbReference>
<sequence length="217" mass="21687">MTARAETTDGSSPDQGGRPGDGKRTLRRGLLAARTGRPPGERAAATAALSRHVISLASDTSGPVHCYLPIGGEPGAAAGAVPALPDVLLDAGHDVVVPVVPAEPGPLDWARYTGPDGLVDGLFGTRQPAGPLLGTAAVATAGLVLVPALAVDRSGRRLGRGGGYYDRTLPLVAAGAVVAVLLHDGELLDAVPAEPHDVTVGLVVLPGDGVVHVSSGR</sequence>
<dbReference type="PANTHER" id="PTHR23407:SF1">
    <property type="entry name" value="5-FORMYLTETRAHYDROFOLATE CYCLO-LIGASE"/>
    <property type="match status" value="1"/>
</dbReference>
<dbReference type="SUPFAM" id="SSF100950">
    <property type="entry name" value="NagB/RpiA/CoA transferase-like"/>
    <property type="match status" value="1"/>
</dbReference>
<evidence type="ECO:0000256" key="4">
    <source>
        <dbReference type="RuleBase" id="RU361279"/>
    </source>
</evidence>
<dbReference type="PIRSF" id="PIRSF006806">
    <property type="entry name" value="FTHF_cligase"/>
    <property type="match status" value="1"/>
</dbReference>
<evidence type="ECO:0000313" key="7">
    <source>
        <dbReference type="EMBL" id="GAA1397614.1"/>
    </source>
</evidence>
<protein>
    <recommendedName>
        <fullName evidence="4">5-formyltetrahydrofolate cyclo-ligase</fullName>
        <ecNumber evidence="4">6.3.3.2</ecNumber>
    </recommendedName>
</protein>
<keyword evidence="6" id="KW-0812">Transmembrane</keyword>
<accession>A0ABN1Y6F9</accession>
<keyword evidence="6" id="KW-0472">Membrane</keyword>
<dbReference type="InterPro" id="IPR037171">
    <property type="entry name" value="NagB/RpiA_transferase-like"/>
</dbReference>
<dbReference type="EC" id="6.3.3.2" evidence="4"/>
<dbReference type="Pfam" id="PF01812">
    <property type="entry name" value="5-FTHF_cyc-lig"/>
    <property type="match status" value="1"/>
</dbReference>
<dbReference type="NCBIfam" id="TIGR02727">
    <property type="entry name" value="MTHFS_bact"/>
    <property type="match status" value="1"/>
</dbReference>
<dbReference type="Proteomes" id="UP001501414">
    <property type="component" value="Unassembled WGS sequence"/>
</dbReference>
<keyword evidence="3 4" id="KW-0067">ATP-binding</keyword>
<name>A0ABN1Y6F9_9PSEU</name>
<evidence type="ECO:0000256" key="1">
    <source>
        <dbReference type="ARBA" id="ARBA00010638"/>
    </source>
</evidence>
<keyword evidence="8" id="KW-1185">Reference proteome</keyword>
<dbReference type="EMBL" id="BAAAJK010000034">
    <property type="protein sequence ID" value="GAA1397614.1"/>
    <property type="molecule type" value="Genomic_DNA"/>
</dbReference>
<comment type="cofactor">
    <cofactor evidence="4">
        <name>Mg(2+)</name>
        <dbReference type="ChEBI" id="CHEBI:18420"/>
    </cofactor>
</comment>
<evidence type="ECO:0000256" key="3">
    <source>
        <dbReference type="ARBA" id="ARBA00022840"/>
    </source>
</evidence>
<proteinExistence type="inferred from homology"/>
<comment type="caution">
    <text evidence="7">The sequence shown here is derived from an EMBL/GenBank/DDBJ whole genome shotgun (WGS) entry which is preliminary data.</text>
</comment>
<feature type="transmembrane region" description="Helical" evidence="6">
    <location>
        <begin position="132"/>
        <end position="151"/>
    </location>
</feature>
<reference evidence="7 8" key="1">
    <citation type="journal article" date="2019" name="Int. J. Syst. Evol. Microbiol.">
        <title>The Global Catalogue of Microorganisms (GCM) 10K type strain sequencing project: providing services to taxonomists for standard genome sequencing and annotation.</title>
        <authorList>
            <consortium name="The Broad Institute Genomics Platform"/>
            <consortium name="The Broad Institute Genome Sequencing Center for Infectious Disease"/>
            <person name="Wu L."/>
            <person name="Ma J."/>
        </authorList>
    </citation>
    <scope>NUCLEOTIDE SEQUENCE [LARGE SCALE GENOMIC DNA]</scope>
    <source>
        <strain evidence="7 8">JCM 11896</strain>
    </source>
</reference>
<comment type="similarity">
    <text evidence="1 4">Belongs to the 5-formyltetrahydrofolate cyclo-ligase family.</text>
</comment>
<keyword evidence="4" id="KW-0460">Magnesium</keyword>
<evidence type="ECO:0000256" key="6">
    <source>
        <dbReference type="SAM" id="Phobius"/>
    </source>
</evidence>
<gene>
    <name evidence="7" type="ORF">GCM10009613_50570</name>
</gene>
<evidence type="ECO:0000313" key="8">
    <source>
        <dbReference type="Proteomes" id="UP001501414"/>
    </source>
</evidence>
<keyword evidence="4" id="KW-0479">Metal-binding</keyword>
<organism evidence="7 8">
    <name type="scientific">Pseudonocardia kongjuensis</name>
    <dbReference type="NCBI Taxonomy" id="102227"/>
    <lineage>
        <taxon>Bacteria</taxon>
        <taxon>Bacillati</taxon>
        <taxon>Actinomycetota</taxon>
        <taxon>Actinomycetes</taxon>
        <taxon>Pseudonocardiales</taxon>
        <taxon>Pseudonocardiaceae</taxon>
        <taxon>Pseudonocardia</taxon>
    </lineage>
</organism>
<evidence type="ECO:0000256" key="5">
    <source>
        <dbReference type="SAM" id="MobiDB-lite"/>
    </source>
</evidence>
<dbReference type="RefSeq" id="WP_344026810.1">
    <property type="nucleotide sequence ID" value="NZ_BAAAJK010000034.1"/>
</dbReference>
<comment type="catalytic activity">
    <reaction evidence="4">
        <text>(6S)-5-formyl-5,6,7,8-tetrahydrofolate + ATP = (6R)-5,10-methenyltetrahydrofolate + ADP + phosphate</text>
        <dbReference type="Rhea" id="RHEA:10488"/>
        <dbReference type="ChEBI" id="CHEBI:30616"/>
        <dbReference type="ChEBI" id="CHEBI:43474"/>
        <dbReference type="ChEBI" id="CHEBI:57455"/>
        <dbReference type="ChEBI" id="CHEBI:57457"/>
        <dbReference type="ChEBI" id="CHEBI:456216"/>
        <dbReference type="EC" id="6.3.3.2"/>
    </reaction>
</comment>
<dbReference type="PANTHER" id="PTHR23407">
    <property type="entry name" value="ATPASE INHIBITOR/5-FORMYLTETRAHYDROFOLATE CYCLO-LIGASE"/>
    <property type="match status" value="1"/>
</dbReference>